<reference evidence="2 3" key="1">
    <citation type="submission" date="2016-02" db="EMBL/GenBank/DDBJ databases">
        <title>Discovery of a natural microsporidian pathogen with a broad tissue tropism in Caenorhabditis elegans.</title>
        <authorList>
            <person name="Luallen R.J."/>
            <person name="Reinke A.W."/>
            <person name="Tong L."/>
            <person name="Botts M.R."/>
            <person name="Felix M.-A."/>
            <person name="Troemel E.R."/>
        </authorList>
    </citation>
    <scope>NUCLEOTIDE SEQUENCE [LARGE SCALE GENOMIC DNA]</scope>
    <source>
        <strain evidence="2 3">JUm2807</strain>
    </source>
</reference>
<dbReference type="Proteomes" id="UP000185944">
    <property type="component" value="Unassembled WGS sequence"/>
</dbReference>
<dbReference type="STRING" id="1805483.A0A177EIM4"/>
<dbReference type="VEuPathDB" id="MicrosporidiaDB:NEDG_01663"/>
<dbReference type="PANTHER" id="PTHR46430:SF3">
    <property type="entry name" value="ACTIVATOR OF C KINASE PROTEIN 1"/>
    <property type="match status" value="1"/>
</dbReference>
<evidence type="ECO:0000313" key="2">
    <source>
        <dbReference type="EMBL" id="OAG31250.1"/>
    </source>
</evidence>
<accession>A0A177EIM4</accession>
<keyword evidence="1" id="KW-0677">Repeat</keyword>
<evidence type="ECO:0000313" key="3">
    <source>
        <dbReference type="Proteomes" id="UP000185944"/>
    </source>
</evidence>
<dbReference type="InterPro" id="IPR006597">
    <property type="entry name" value="Sel1-like"/>
</dbReference>
<proteinExistence type="predicted"/>
<dbReference type="EMBL" id="LTDL01000021">
    <property type="protein sequence ID" value="OAG31250.1"/>
    <property type="molecule type" value="Genomic_DNA"/>
</dbReference>
<dbReference type="SMART" id="SM00671">
    <property type="entry name" value="SEL1"/>
    <property type="match status" value="7"/>
</dbReference>
<dbReference type="Gene3D" id="1.25.40.10">
    <property type="entry name" value="Tetratricopeptide repeat domain"/>
    <property type="match status" value="2"/>
</dbReference>
<dbReference type="RefSeq" id="XP_067544971.1">
    <property type="nucleotide sequence ID" value="XM_067689081.1"/>
</dbReference>
<sequence>MEQLFEKCRSEQRSGNSPGIIDAAKEIITAAVKEAIEQTVVERDYVEVMKALMFVINTNSGNRYRNTSYAEAYALLGKVFETGIFKEHSLKKAYICYKIAAENSNPFGCYRLAYFYEHGLAGKKHKHKAAHFYKLSANGGSTRGIHKYGMLLLEGTGGCARDIKGAVFYLEQARKLASSDYPDALFDLGQCYEGLPLLHGSILEDHAYALKLYLEGAELGCPRSTVRVGHAYHYGELGVEQNLELATNYYVQAEATSASALFELYKIGKASKQDNALNWLYKSAQMGHPDGIKIYANKLELGDGVPMNKLEALWWYKIGEKRGADTKQGIRRCKQ</sequence>
<gene>
    <name evidence="2" type="ORF">NEDG_01663</name>
</gene>
<name>A0A177EIM4_9MICR</name>
<dbReference type="Pfam" id="PF08238">
    <property type="entry name" value="Sel1"/>
    <property type="match status" value="7"/>
</dbReference>
<organism evidence="2 3">
    <name type="scientific">Nematocida displodere</name>
    <dbReference type="NCBI Taxonomy" id="1805483"/>
    <lineage>
        <taxon>Eukaryota</taxon>
        <taxon>Fungi</taxon>
        <taxon>Fungi incertae sedis</taxon>
        <taxon>Microsporidia</taxon>
        <taxon>Nematocida</taxon>
    </lineage>
</organism>
<evidence type="ECO:0008006" key="4">
    <source>
        <dbReference type="Google" id="ProtNLM"/>
    </source>
</evidence>
<dbReference type="OrthoDB" id="272077at2759"/>
<dbReference type="SUPFAM" id="SSF81901">
    <property type="entry name" value="HCP-like"/>
    <property type="match status" value="1"/>
</dbReference>
<dbReference type="PANTHER" id="PTHR46430">
    <property type="entry name" value="PROTEIN SKT5-RELATED"/>
    <property type="match status" value="1"/>
</dbReference>
<dbReference type="InterPro" id="IPR011990">
    <property type="entry name" value="TPR-like_helical_dom_sf"/>
</dbReference>
<evidence type="ECO:0000256" key="1">
    <source>
        <dbReference type="ARBA" id="ARBA00022737"/>
    </source>
</evidence>
<dbReference type="InterPro" id="IPR051726">
    <property type="entry name" value="Chitin_Synth_Reg"/>
</dbReference>
<protein>
    <recommendedName>
        <fullName evidence="4">SEL1 protein</fullName>
    </recommendedName>
</protein>
<comment type="caution">
    <text evidence="2">The sequence shown here is derived from an EMBL/GenBank/DDBJ whole genome shotgun (WGS) entry which is preliminary data.</text>
</comment>
<dbReference type="AlphaFoldDB" id="A0A177EIM4"/>
<keyword evidence="3" id="KW-1185">Reference proteome</keyword>
<dbReference type="GeneID" id="93648013"/>